<gene>
    <name evidence="4" type="ORF">CG716_27350</name>
</gene>
<keyword evidence="1 2" id="KW-0238">DNA-binding</keyword>
<accession>A0A255D681</accession>
<reference evidence="4 5" key="1">
    <citation type="submission" date="2017-07" db="EMBL/GenBank/DDBJ databases">
        <title>The new phylogeny of genus Mycobacterium.</title>
        <authorList>
            <person name="Tortoli E."/>
            <person name="Trovato A."/>
            <person name="Cirillo D.M."/>
        </authorList>
    </citation>
    <scope>NUCLEOTIDE SEQUENCE [LARGE SCALE GENOMIC DNA]</scope>
    <source>
        <strain evidence="4 5">ATCC 33027</strain>
    </source>
</reference>
<dbReference type="Gene3D" id="1.10.10.60">
    <property type="entry name" value="Homeodomain-like"/>
    <property type="match status" value="1"/>
</dbReference>
<dbReference type="SUPFAM" id="SSF46689">
    <property type="entry name" value="Homeodomain-like"/>
    <property type="match status" value="1"/>
</dbReference>
<dbReference type="InterPro" id="IPR050109">
    <property type="entry name" value="HTH-type_TetR-like_transc_reg"/>
</dbReference>
<dbReference type="SUPFAM" id="SSF48498">
    <property type="entry name" value="Tetracyclin repressor-like, C-terminal domain"/>
    <property type="match status" value="1"/>
</dbReference>
<dbReference type="InterPro" id="IPR036271">
    <property type="entry name" value="Tet_transcr_reg_TetR-rel_C_sf"/>
</dbReference>
<sequence>MTATPQAKRPGRPRGTSDTRNRILANARELFARNGIDKTSIRAIAAASGVDSALVHHYFGTKQQLFAAAIKLPIDPMSILIPLRDTPVEGLGHVLPAILLPLWDSEMGAGLIATIRSLLSGSDVSLIRSFLEEIITAEVAPRVDNPPGSGRLRVQFVASQLVGVVIARYIIGIEPFASLSPDRIAETIAPNLQRYLTGELPAV</sequence>
<dbReference type="Pfam" id="PF00440">
    <property type="entry name" value="TetR_N"/>
    <property type="match status" value="1"/>
</dbReference>
<evidence type="ECO:0000256" key="2">
    <source>
        <dbReference type="PROSITE-ProRule" id="PRU00335"/>
    </source>
</evidence>
<dbReference type="PRINTS" id="PR00455">
    <property type="entry name" value="HTHTETR"/>
</dbReference>
<dbReference type="Gene3D" id="1.10.357.10">
    <property type="entry name" value="Tetracycline Repressor, domain 2"/>
    <property type="match status" value="1"/>
</dbReference>
<dbReference type="PANTHER" id="PTHR30055">
    <property type="entry name" value="HTH-TYPE TRANSCRIPTIONAL REGULATOR RUTR"/>
    <property type="match status" value="1"/>
</dbReference>
<proteinExistence type="predicted"/>
<dbReference type="InterPro" id="IPR001647">
    <property type="entry name" value="HTH_TetR"/>
</dbReference>
<protein>
    <submittedName>
        <fullName evidence="4">TetR family transcriptional regulator</fullName>
    </submittedName>
</protein>
<dbReference type="PANTHER" id="PTHR30055:SF235">
    <property type="entry name" value="TRANSCRIPTIONAL REGULATORY PROTEIN"/>
    <property type="match status" value="1"/>
</dbReference>
<keyword evidence="5" id="KW-1185">Reference proteome</keyword>
<dbReference type="InterPro" id="IPR009057">
    <property type="entry name" value="Homeodomain-like_sf"/>
</dbReference>
<feature type="DNA-binding region" description="H-T-H motif" evidence="2">
    <location>
        <begin position="40"/>
        <end position="59"/>
    </location>
</feature>
<dbReference type="Proteomes" id="UP000216063">
    <property type="component" value="Unassembled WGS sequence"/>
</dbReference>
<evidence type="ECO:0000313" key="5">
    <source>
        <dbReference type="Proteomes" id="UP000216063"/>
    </source>
</evidence>
<evidence type="ECO:0000313" key="4">
    <source>
        <dbReference type="EMBL" id="OYN74879.1"/>
    </source>
</evidence>
<dbReference type="OrthoDB" id="3210235at2"/>
<dbReference type="RefSeq" id="WP_094484279.1">
    <property type="nucleotide sequence ID" value="NZ_JACKSC010000370.1"/>
</dbReference>
<dbReference type="Pfam" id="PF17920">
    <property type="entry name" value="TetR_C_16"/>
    <property type="match status" value="1"/>
</dbReference>
<dbReference type="InterPro" id="IPR041678">
    <property type="entry name" value="TetR_C_16"/>
</dbReference>
<organism evidence="4 5">
    <name type="scientific">Mycolicibacterium sphagni</name>
    <dbReference type="NCBI Taxonomy" id="1786"/>
    <lineage>
        <taxon>Bacteria</taxon>
        <taxon>Bacillati</taxon>
        <taxon>Actinomycetota</taxon>
        <taxon>Actinomycetes</taxon>
        <taxon>Mycobacteriales</taxon>
        <taxon>Mycobacteriaceae</taxon>
        <taxon>Mycolicibacterium</taxon>
    </lineage>
</organism>
<dbReference type="EMBL" id="NOZR01000035">
    <property type="protein sequence ID" value="OYN74879.1"/>
    <property type="molecule type" value="Genomic_DNA"/>
</dbReference>
<evidence type="ECO:0000256" key="1">
    <source>
        <dbReference type="ARBA" id="ARBA00023125"/>
    </source>
</evidence>
<comment type="caution">
    <text evidence="4">The sequence shown here is derived from an EMBL/GenBank/DDBJ whole genome shotgun (WGS) entry which is preliminary data.</text>
</comment>
<dbReference type="GO" id="GO:0000976">
    <property type="term" value="F:transcription cis-regulatory region binding"/>
    <property type="evidence" value="ECO:0007669"/>
    <property type="project" value="TreeGrafter"/>
</dbReference>
<name>A0A255D681_9MYCO</name>
<dbReference type="PROSITE" id="PS50977">
    <property type="entry name" value="HTH_TETR_2"/>
    <property type="match status" value="1"/>
</dbReference>
<evidence type="ECO:0000259" key="3">
    <source>
        <dbReference type="PROSITE" id="PS50977"/>
    </source>
</evidence>
<dbReference type="AlphaFoldDB" id="A0A255D681"/>
<feature type="domain" description="HTH tetR-type" evidence="3">
    <location>
        <begin position="17"/>
        <end position="77"/>
    </location>
</feature>
<dbReference type="GO" id="GO:0003700">
    <property type="term" value="F:DNA-binding transcription factor activity"/>
    <property type="evidence" value="ECO:0007669"/>
    <property type="project" value="TreeGrafter"/>
</dbReference>